<evidence type="ECO:0000256" key="1">
    <source>
        <dbReference type="SAM" id="Coils"/>
    </source>
</evidence>
<accession>A0A2H3C6I5</accession>
<name>A0A2H3C6I5_9AGAR</name>
<sequence>MLQALSNEWLYGQVNSESVWKILESVIVDKPIFNQDADDSKYDECYSDFVKEHDLASRIHAPSSALQLPLTFITTQWFTLHASIRTKVVLDFLGSCLERRFWPAYDVFYQQQCLKFLAVQPVSLWSASLLEAYVTSIAAAIHPSRGDPEENQTISQAMDCLHEPGNLLFVCSTLAIYTHYPVHEVEGAPDIMTALAQIRPRDPVWGNCLQRLRALADAWDENRFVGVEREKEDQEEEEEEIEKWRCNMREAIKTLDVFFSDIPLRTTASLELPGPPPPQYRLDRVGCLRRLRQQDEENQLTEVYTSTPRTLPTTLYSSYPANDLTSSS</sequence>
<protein>
    <submittedName>
        <fullName evidence="2">Uncharacterized protein</fullName>
    </submittedName>
</protein>
<dbReference type="AlphaFoldDB" id="A0A2H3C6I5"/>
<keyword evidence="3" id="KW-1185">Reference proteome</keyword>
<proteinExistence type="predicted"/>
<evidence type="ECO:0000313" key="3">
    <source>
        <dbReference type="Proteomes" id="UP000218334"/>
    </source>
</evidence>
<dbReference type="Proteomes" id="UP000218334">
    <property type="component" value="Unassembled WGS sequence"/>
</dbReference>
<gene>
    <name evidence="2" type="ORF">ARMSODRAFT_1011233</name>
</gene>
<feature type="coiled-coil region" evidence="1">
    <location>
        <begin position="227"/>
        <end position="254"/>
    </location>
</feature>
<evidence type="ECO:0000313" key="2">
    <source>
        <dbReference type="EMBL" id="PBK78689.1"/>
    </source>
</evidence>
<reference evidence="3" key="1">
    <citation type="journal article" date="2017" name="Nat. Ecol. Evol.">
        <title>Genome expansion and lineage-specific genetic innovations in the forest pathogenic fungi Armillaria.</title>
        <authorList>
            <person name="Sipos G."/>
            <person name="Prasanna A.N."/>
            <person name="Walter M.C."/>
            <person name="O'Connor E."/>
            <person name="Balint B."/>
            <person name="Krizsan K."/>
            <person name="Kiss B."/>
            <person name="Hess J."/>
            <person name="Varga T."/>
            <person name="Slot J."/>
            <person name="Riley R."/>
            <person name="Boka B."/>
            <person name="Rigling D."/>
            <person name="Barry K."/>
            <person name="Lee J."/>
            <person name="Mihaltcheva S."/>
            <person name="LaButti K."/>
            <person name="Lipzen A."/>
            <person name="Waldron R."/>
            <person name="Moloney N.M."/>
            <person name="Sperisen C."/>
            <person name="Kredics L."/>
            <person name="Vagvoelgyi C."/>
            <person name="Patrignani A."/>
            <person name="Fitzpatrick D."/>
            <person name="Nagy I."/>
            <person name="Doyle S."/>
            <person name="Anderson J.B."/>
            <person name="Grigoriev I.V."/>
            <person name="Gueldener U."/>
            <person name="Muensterkoetter M."/>
            <person name="Nagy L.G."/>
        </authorList>
    </citation>
    <scope>NUCLEOTIDE SEQUENCE [LARGE SCALE GENOMIC DNA]</scope>
    <source>
        <strain evidence="3">28-4</strain>
    </source>
</reference>
<organism evidence="2 3">
    <name type="scientific">Armillaria solidipes</name>
    <dbReference type="NCBI Taxonomy" id="1076256"/>
    <lineage>
        <taxon>Eukaryota</taxon>
        <taxon>Fungi</taxon>
        <taxon>Dikarya</taxon>
        <taxon>Basidiomycota</taxon>
        <taxon>Agaricomycotina</taxon>
        <taxon>Agaricomycetes</taxon>
        <taxon>Agaricomycetidae</taxon>
        <taxon>Agaricales</taxon>
        <taxon>Marasmiineae</taxon>
        <taxon>Physalacriaceae</taxon>
        <taxon>Armillaria</taxon>
    </lineage>
</organism>
<dbReference type="EMBL" id="KZ293415">
    <property type="protein sequence ID" value="PBK78689.1"/>
    <property type="molecule type" value="Genomic_DNA"/>
</dbReference>
<keyword evidence="1" id="KW-0175">Coiled coil</keyword>